<organism evidence="7 8">
    <name type="scientific">Tardiphaga alba</name>
    <dbReference type="NCBI Taxonomy" id="340268"/>
    <lineage>
        <taxon>Bacteria</taxon>
        <taxon>Pseudomonadati</taxon>
        <taxon>Pseudomonadota</taxon>
        <taxon>Alphaproteobacteria</taxon>
        <taxon>Hyphomicrobiales</taxon>
        <taxon>Nitrobacteraceae</taxon>
        <taxon>Tardiphaga</taxon>
    </lineage>
</organism>
<dbReference type="InterPro" id="IPR036388">
    <property type="entry name" value="WH-like_DNA-bd_sf"/>
</dbReference>
<protein>
    <submittedName>
        <fullName evidence="7">Sigma-70 family RNA polymerase sigma factor</fullName>
    </submittedName>
</protein>
<dbReference type="SUPFAM" id="SSF88946">
    <property type="entry name" value="Sigma2 domain of RNA polymerase sigma factors"/>
    <property type="match status" value="1"/>
</dbReference>
<keyword evidence="8" id="KW-1185">Reference proteome</keyword>
<evidence type="ECO:0000259" key="5">
    <source>
        <dbReference type="Pfam" id="PF04542"/>
    </source>
</evidence>
<dbReference type="InterPro" id="IPR039425">
    <property type="entry name" value="RNA_pol_sigma-70-like"/>
</dbReference>
<sequence length="179" mass="19974">MSGVDRTTLRDVLAADYTGLFKRLTRRLGNSELAGEALQDTFLRVERMTNATAISSPKDYLFRMALNVATDRRRVEQRHLSLDAVDALLDVPDDSPDASAIVEGRQDIQALDRALAELPARARQVFVLAVIKKMADQQIAAQLGVSLRTVEIDLRNALKHCAQRLDRTLIRRTGGPRPR</sequence>
<dbReference type="PANTHER" id="PTHR43133">
    <property type="entry name" value="RNA POLYMERASE ECF-TYPE SIGMA FACTO"/>
    <property type="match status" value="1"/>
</dbReference>
<dbReference type="InterPro" id="IPR013249">
    <property type="entry name" value="RNA_pol_sigma70_r4_t2"/>
</dbReference>
<accession>A0ABX8A4W1</accession>
<dbReference type="EMBL" id="CP036498">
    <property type="protein sequence ID" value="QUS38447.1"/>
    <property type="molecule type" value="Genomic_DNA"/>
</dbReference>
<keyword evidence="3" id="KW-0731">Sigma factor</keyword>
<dbReference type="Gene3D" id="1.10.1740.10">
    <property type="match status" value="1"/>
</dbReference>
<dbReference type="Gene3D" id="1.10.10.10">
    <property type="entry name" value="Winged helix-like DNA-binding domain superfamily/Winged helix DNA-binding domain"/>
    <property type="match status" value="1"/>
</dbReference>
<dbReference type="PANTHER" id="PTHR43133:SF63">
    <property type="entry name" value="RNA POLYMERASE SIGMA FACTOR FECI-RELATED"/>
    <property type="match status" value="1"/>
</dbReference>
<dbReference type="Pfam" id="PF04542">
    <property type="entry name" value="Sigma70_r2"/>
    <property type="match status" value="1"/>
</dbReference>
<feature type="domain" description="RNA polymerase sigma factor 70 region 4 type 2" evidence="6">
    <location>
        <begin position="109"/>
        <end position="161"/>
    </location>
</feature>
<evidence type="ECO:0000256" key="1">
    <source>
        <dbReference type="ARBA" id="ARBA00010641"/>
    </source>
</evidence>
<feature type="domain" description="RNA polymerase sigma-70 region 2" evidence="5">
    <location>
        <begin position="20"/>
        <end position="78"/>
    </location>
</feature>
<evidence type="ECO:0000259" key="6">
    <source>
        <dbReference type="Pfam" id="PF08281"/>
    </source>
</evidence>
<evidence type="ECO:0000256" key="4">
    <source>
        <dbReference type="ARBA" id="ARBA00023163"/>
    </source>
</evidence>
<evidence type="ECO:0000313" key="7">
    <source>
        <dbReference type="EMBL" id="QUS38447.1"/>
    </source>
</evidence>
<evidence type="ECO:0000313" key="8">
    <source>
        <dbReference type="Proteomes" id="UP000682843"/>
    </source>
</evidence>
<evidence type="ECO:0000256" key="3">
    <source>
        <dbReference type="ARBA" id="ARBA00023082"/>
    </source>
</evidence>
<dbReference type="Pfam" id="PF08281">
    <property type="entry name" value="Sigma70_r4_2"/>
    <property type="match status" value="1"/>
</dbReference>
<comment type="similarity">
    <text evidence="1">Belongs to the sigma-70 factor family. ECF subfamily.</text>
</comment>
<proteinExistence type="inferred from homology"/>
<dbReference type="InterPro" id="IPR007627">
    <property type="entry name" value="RNA_pol_sigma70_r2"/>
</dbReference>
<keyword evidence="2" id="KW-0805">Transcription regulation</keyword>
<dbReference type="InterPro" id="IPR013325">
    <property type="entry name" value="RNA_pol_sigma_r2"/>
</dbReference>
<reference evidence="7 8" key="1">
    <citation type="submission" date="2019-02" db="EMBL/GenBank/DDBJ databases">
        <title>Emended description of the genus Rhodopseudomonas and description of Rhodopseudomonas albus sp. nov., a non-phototrophic, heavy-metal-tolerant bacterium isolated from garden soil.</title>
        <authorList>
            <person name="Bao Z."/>
            <person name="Cao W.W."/>
            <person name="Sato Y."/>
            <person name="Nishizawa T."/>
            <person name="Zhao J."/>
            <person name="Guo Y."/>
            <person name="Ohta H."/>
        </authorList>
    </citation>
    <scope>NUCLEOTIDE SEQUENCE [LARGE SCALE GENOMIC DNA]</scope>
    <source>
        <strain evidence="7 8">SK50-23</strain>
    </source>
</reference>
<keyword evidence="4" id="KW-0804">Transcription</keyword>
<gene>
    <name evidence="7" type="ORF">RPMA_06000</name>
</gene>
<dbReference type="NCBIfam" id="TIGR02937">
    <property type="entry name" value="sigma70-ECF"/>
    <property type="match status" value="1"/>
</dbReference>
<evidence type="ECO:0000256" key="2">
    <source>
        <dbReference type="ARBA" id="ARBA00023015"/>
    </source>
</evidence>
<dbReference type="InterPro" id="IPR013324">
    <property type="entry name" value="RNA_pol_sigma_r3/r4-like"/>
</dbReference>
<name>A0ABX8A4W1_9BRAD</name>
<dbReference type="SUPFAM" id="SSF88659">
    <property type="entry name" value="Sigma3 and sigma4 domains of RNA polymerase sigma factors"/>
    <property type="match status" value="1"/>
</dbReference>
<dbReference type="InterPro" id="IPR014284">
    <property type="entry name" value="RNA_pol_sigma-70_dom"/>
</dbReference>
<dbReference type="Proteomes" id="UP000682843">
    <property type="component" value="Chromosome"/>
</dbReference>